<feature type="domain" description="F-box" evidence="1">
    <location>
        <begin position="9"/>
        <end position="45"/>
    </location>
</feature>
<evidence type="ECO:0000313" key="3">
    <source>
        <dbReference type="Proteomes" id="UP000242287"/>
    </source>
</evidence>
<dbReference type="InterPro" id="IPR032675">
    <property type="entry name" value="LRR_dom_sf"/>
</dbReference>
<dbReference type="Proteomes" id="UP000242287">
    <property type="component" value="Unassembled WGS sequence"/>
</dbReference>
<reference evidence="2 3" key="1">
    <citation type="submission" date="2014-02" db="EMBL/GenBank/DDBJ databases">
        <title>Transposable element dynamics among asymbiotic and ectomycorrhizal Amanita fungi.</title>
        <authorList>
            <consortium name="DOE Joint Genome Institute"/>
            <person name="Hess J."/>
            <person name="Skrede I."/>
            <person name="Wolfe B."/>
            <person name="LaButti K."/>
            <person name="Ohm R.A."/>
            <person name="Grigoriev I.V."/>
            <person name="Pringle A."/>
        </authorList>
    </citation>
    <scope>NUCLEOTIDE SEQUENCE [LARGE SCALE GENOMIC DNA]</scope>
    <source>
        <strain evidence="2 3">SKay4041</strain>
    </source>
</reference>
<protein>
    <recommendedName>
        <fullName evidence="1">F-box domain-containing protein</fullName>
    </recommendedName>
</protein>
<accession>A0A2A9NN30</accession>
<dbReference type="InterPro" id="IPR001810">
    <property type="entry name" value="F-box_dom"/>
</dbReference>
<evidence type="ECO:0000259" key="1">
    <source>
        <dbReference type="Pfam" id="PF00646"/>
    </source>
</evidence>
<name>A0A2A9NN30_9AGAR</name>
<keyword evidence="3" id="KW-1185">Reference proteome</keyword>
<dbReference type="OrthoDB" id="3070253at2759"/>
<sequence length="397" mass="45175">MTYQSATMSNVPQEIVDHIVDLLSFDQQTLFAVSLVSRAWNTASRPHIFRSIDLSVIDTHRLADLQRFLSHYIDLYALLHRNPRLVYYIREVTIGGVLSPILSPWKFVEKIFVKITGKLCQVQFLRLREVMWIYLSDEARHALITLCRLPTIQQLVLYNCQLPNFSELALLLRSPRTLENLQLSHIRTQKSSQRRRGLVVPRHCSIQQLVIAGSEVRPIIAGILDPSCCLNFSGLRKLEITGIKDALTIGQVLTLAGSHLEELTLSAASEYVPEGTIGDDVNFALTPRLRHAELQGVQFTRKYSGVPCVTNLLRTRGVPSNLESVLISMVVDNHKVDWTEWQAIDQELADAGFRSLQKVEVIVHMRSRAEQRKIQRSLEVQFPKLSSKNLLSIMYCI</sequence>
<dbReference type="Gene3D" id="3.80.10.10">
    <property type="entry name" value="Ribonuclease Inhibitor"/>
    <property type="match status" value="1"/>
</dbReference>
<dbReference type="EMBL" id="KZ302037">
    <property type="protein sequence ID" value="PFH49156.1"/>
    <property type="molecule type" value="Genomic_DNA"/>
</dbReference>
<dbReference type="InterPro" id="IPR036047">
    <property type="entry name" value="F-box-like_dom_sf"/>
</dbReference>
<dbReference type="Pfam" id="PF00646">
    <property type="entry name" value="F-box"/>
    <property type="match status" value="1"/>
</dbReference>
<dbReference type="SUPFAM" id="SSF81383">
    <property type="entry name" value="F-box domain"/>
    <property type="match status" value="1"/>
</dbReference>
<dbReference type="AlphaFoldDB" id="A0A2A9NN30"/>
<dbReference type="SUPFAM" id="SSF52047">
    <property type="entry name" value="RNI-like"/>
    <property type="match status" value="1"/>
</dbReference>
<organism evidence="2 3">
    <name type="scientific">Amanita thiersii Skay4041</name>
    <dbReference type="NCBI Taxonomy" id="703135"/>
    <lineage>
        <taxon>Eukaryota</taxon>
        <taxon>Fungi</taxon>
        <taxon>Dikarya</taxon>
        <taxon>Basidiomycota</taxon>
        <taxon>Agaricomycotina</taxon>
        <taxon>Agaricomycetes</taxon>
        <taxon>Agaricomycetidae</taxon>
        <taxon>Agaricales</taxon>
        <taxon>Pluteineae</taxon>
        <taxon>Amanitaceae</taxon>
        <taxon>Amanita</taxon>
    </lineage>
</organism>
<gene>
    <name evidence="2" type="ORF">AMATHDRAFT_41733</name>
</gene>
<evidence type="ECO:0000313" key="2">
    <source>
        <dbReference type="EMBL" id="PFH49156.1"/>
    </source>
</evidence>
<proteinExistence type="predicted"/>